<name>A0A5B7DXA9_PORTR</name>
<feature type="region of interest" description="Disordered" evidence="1">
    <location>
        <begin position="102"/>
        <end position="122"/>
    </location>
</feature>
<organism evidence="2 3">
    <name type="scientific">Portunus trituberculatus</name>
    <name type="common">Swimming crab</name>
    <name type="synonym">Neptunus trituberculatus</name>
    <dbReference type="NCBI Taxonomy" id="210409"/>
    <lineage>
        <taxon>Eukaryota</taxon>
        <taxon>Metazoa</taxon>
        <taxon>Ecdysozoa</taxon>
        <taxon>Arthropoda</taxon>
        <taxon>Crustacea</taxon>
        <taxon>Multicrustacea</taxon>
        <taxon>Malacostraca</taxon>
        <taxon>Eumalacostraca</taxon>
        <taxon>Eucarida</taxon>
        <taxon>Decapoda</taxon>
        <taxon>Pleocyemata</taxon>
        <taxon>Brachyura</taxon>
        <taxon>Eubrachyura</taxon>
        <taxon>Portunoidea</taxon>
        <taxon>Portunidae</taxon>
        <taxon>Portuninae</taxon>
        <taxon>Portunus</taxon>
    </lineage>
</organism>
<evidence type="ECO:0000313" key="3">
    <source>
        <dbReference type="Proteomes" id="UP000324222"/>
    </source>
</evidence>
<proteinExistence type="predicted"/>
<accession>A0A5B7DXA9</accession>
<dbReference type="AlphaFoldDB" id="A0A5B7DXA9"/>
<reference evidence="2 3" key="1">
    <citation type="submission" date="2019-05" db="EMBL/GenBank/DDBJ databases">
        <title>Another draft genome of Portunus trituberculatus and its Hox gene families provides insights of decapod evolution.</title>
        <authorList>
            <person name="Jeong J.-H."/>
            <person name="Song I."/>
            <person name="Kim S."/>
            <person name="Choi T."/>
            <person name="Kim D."/>
            <person name="Ryu S."/>
            <person name="Kim W."/>
        </authorList>
    </citation>
    <scope>NUCLEOTIDE SEQUENCE [LARGE SCALE GENOMIC DNA]</scope>
    <source>
        <tissue evidence="2">Muscle</tissue>
    </source>
</reference>
<comment type="caution">
    <text evidence="2">The sequence shown here is derived from an EMBL/GenBank/DDBJ whole genome shotgun (WGS) entry which is preliminary data.</text>
</comment>
<dbReference type="EMBL" id="VSRR010001491">
    <property type="protein sequence ID" value="MPC25657.1"/>
    <property type="molecule type" value="Genomic_DNA"/>
</dbReference>
<evidence type="ECO:0000313" key="2">
    <source>
        <dbReference type="EMBL" id="MPC25657.1"/>
    </source>
</evidence>
<keyword evidence="3" id="KW-1185">Reference proteome</keyword>
<dbReference type="Proteomes" id="UP000324222">
    <property type="component" value="Unassembled WGS sequence"/>
</dbReference>
<gene>
    <name evidence="2" type="ORF">E2C01_018779</name>
</gene>
<evidence type="ECO:0000256" key="1">
    <source>
        <dbReference type="SAM" id="MobiDB-lite"/>
    </source>
</evidence>
<sequence length="122" mass="13847">MLRASRNSNNRLAPKNSEHRLIKRRDLPGYCPQSWCAVCGREATKTAPYVSCEGSSECRNVCHTACLGDRESYTCKDTQQLRQETSIVDEVVYISENPDLTFRPHSHTTTETKTKRGNTYCS</sequence>
<protein>
    <submittedName>
        <fullName evidence="2">Uncharacterized protein</fullName>
    </submittedName>
</protein>